<comment type="caution">
    <text evidence="1">The sequence shown here is derived from an EMBL/GenBank/DDBJ whole genome shotgun (WGS) entry which is preliminary data.</text>
</comment>
<organism evidence="1 2">
    <name type="scientific">Actinoplanes couchii</name>
    <dbReference type="NCBI Taxonomy" id="403638"/>
    <lineage>
        <taxon>Bacteria</taxon>
        <taxon>Bacillati</taxon>
        <taxon>Actinomycetota</taxon>
        <taxon>Actinomycetes</taxon>
        <taxon>Micromonosporales</taxon>
        <taxon>Micromonosporaceae</taxon>
        <taxon>Actinoplanes</taxon>
    </lineage>
</organism>
<protein>
    <submittedName>
        <fullName evidence="1">Uncharacterized protein</fullName>
    </submittedName>
</protein>
<gene>
    <name evidence="1" type="ORF">Aco03nite_079270</name>
</gene>
<evidence type="ECO:0000313" key="1">
    <source>
        <dbReference type="EMBL" id="GID59523.1"/>
    </source>
</evidence>
<evidence type="ECO:0000313" key="2">
    <source>
        <dbReference type="Proteomes" id="UP000612282"/>
    </source>
</evidence>
<reference evidence="1 2" key="1">
    <citation type="submission" date="2021-01" db="EMBL/GenBank/DDBJ databases">
        <title>Whole genome shotgun sequence of Actinoplanes couchii NBRC 106145.</title>
        <authorList>
            <person name="Komaki H."/>
            <person name="Tamura T."/>
        </authorList>
    </citation>
    <scope>NUCLEOTIDE SEQUENCE [LARGE SCALE GENOMIC DNA]</scope>
    <source>
        <strain evidence="1 2">NBRC 106145</strain>
    </source>
</reference>
<sequence>MTDEAEKPQLRPSQQLAALLGLPEPEFTEDQERAFQDWMERGETTLRETNARLQERHAA</sequence>
<proteinExistence type="predicted"/>
<dbReference type="Proteomes" id="UP000612282">
    <property type="component" value="Unassembled WGS sequence"/>
</dbReference>
<dbReference type="EMBL" id="BOMG01000097">
    <property type="protein sequence ID" value="GID59523.1"/>
    <property type="molecule type" value="Genomic_DNA"/>
</dbReference>
<accession>A0ABQ3XM18</accession>
<name>A0ABQ3XM18_9ACTN</name>
<keyword evidence="2" id="KW-1185">Reference proteome</keyword>
<dbReference type="RefSeq" id="WP_203805675.1">
    <property type="nucleotide sequence ID" value="NZ_BAAAQE010000112.1"/>
</dbReference>